<feature type="compositionally biased region" description="Gly residues" evidence="2">
    <location>
        <begin position="162"/>
        <end position="177"/>
    </location>
</feature>
<dbReference type="Pfam" id="PF10342">
    <property type="entry name" value="Kre9_KNH"/>
    <property type="match status" value="1"/>
</dbReference>
<accession>A0A177TPB1</accession>
<feature type="chain" id="PRO_5043904463" description="Yeast cell wall synthesis Kre9/Knh1-like N-terminal domain-containing protein" evidence="3">
    <location>
        <begin position="28"/>
        <end position="238"/>
    </location>
</feature>
<evidence type="ECO:0000256" key="1">
    <source>
        <dbReference type="ARBA" id="ARBA00022729"/>
    </source>
</evidence>
<dbReference type="InterPro" id="IPR045328">
    <property type="entry name" value="Kre9/Knh1"/>
</dbReference>
<dbReference type="PANTHER" id="PTHR28154:SF1">
    <property type="entry name" value="CELL WALL SYNTHESIS PROTEIN KNH1-RELATED"/>
    <property type="match status" value="1"/>
</dbReference>
<keyword evidence="1 3" id="KW-0732">Signal</keyword>
<dbReference type="GO" id="GO:0042546">
    <property type="term" value="P:cell wall biogenesis"/>
    <property type="evidence" value="ECO:0007669"/>
    <property type="project" value="InterPro"/>
</dbReference>
<gene>
    <name evidence="5" type="ORF">A4X13_0g4673</name>
</gene>
<protein>
    <recommendedName>
        <fullName evidence="4">Yeast cell wall synthesis Kre9/Knh1-like N-terminal domain-containing protein</fullName>
    </recommendedName>
</protein>
<name>A0A177TPB1_9BASI</name>
<sequence length="238" mass="24613">MALRSSIFYLVFAAILSCCLLASSVHAGVYLTSPDSKTKESGGSSLEIRWRDDHKKPSLKSWGNLTFWLGTGSTDEQFMLQRLASDVRSNAHSVKAKIDKSVGASSEEYFIRVVGDATLKDGTHPETYSARFELDKMTGKWNSTVDAVLKGISSSKSRPKGIIGGVGGGRGGGGSGGSTTTTTTTPTALPSTRPPSATTTAPKSGARMGAEMPLVGGGPVAATLACLVLSIAAGLAVL</sequence>
<evidence type="ECO:0000256" key="2">
    <source>
        <dbReference type="SAM" id="MobiDB-lite"/>
    </source>
</evidence>
<evidence type="ECO:0000259" key="4">
    <source>
        <dbReference type="Pfam" id="PF10342"/>
    </source>
</evidence>
<feature type="signal peptide" evidence="3">
    <location>
        <begin position="1"/>
        <end position="27"/>
    </location>
</feature>
<dbReference type="Proteomes" id="UP000077521">
    <property type="component" value="Unassembled WGS sequence"/>
</dbReference>
<dbReference type="GO" id="GO:0006078">
    <property type="term" value="P:(1-&gt;6)-beta-D-glucan biosynthetic process"/>
    <property type="evidence" value="ECO:0007669"/>
    <property type="project" value="InterPro"/>
</dbReference>
<reference evidence="5" key="2">
    <citation type="journal article" date="2019" name="IMA Fungus">
        <title>Genome sequencing and comparison of five Tilletia species to identify candidate genes for the detection of regulated species infecting wheat.</title>
        <authorList>
            <person name="Nguyen H.D.T."/>
            <person name="Sultana T."/>
            <person name="Kesanakurti P."/>
            <person name="Hambleton S."/>
        </authorList>
    </citation>
    <scope>NUCLEOTIDE SEQUENCE</scope>
    <source>
        <strain evidence="5">DAOMC 236416</strain>
    </source>
</reference>
<feature type="region of interest" description="Disordered" evidence="2">
    <location>
        <begin position="160"/>
        <end position="205"/>
    </location>
</feature>
<evidence type="ECO:0000256" key="3">
    <source>
        <dbReference type="SAM" id="SignalP"/>
    </source>
</evidence>
<keyword evidence="6" id="KW-1185">Reference proteome</keyword>
<dbReference type="PROSITE" id="PS51257">
    <property type="entry name" value="PROKAR_LIPOPROTEIN"/>
    <property type="match status" value="1"/>
</dbReference>
<evidence type="ECO:0000313" key="5">
    <source>
        <dbReference type="EMBL" id="KAE8250501.1"/>
    </source>
</evidence>
<feature type="compositionally biased region" description="Low complexity" evidence="2">
    <location>
        <begin position="178"/>
        <end position="205"/>
    </location>
</feature>
<comment type="caution">
    <text evidence="5">The sequence shown here is derived from an EMBL/GenBank/DDBJ whole genome shotgun (WGS) entry which is preliminary data.</text>
</comment>
<organism evidence="5 6">
    <name type="scientific">Tilletia indica</name>
    <dbReference type="NCBI Taxonomy" id="43049"/>
    <lineage>
        <taxon>Eukaryota</taxon>
        <taxon>Fungi</taxon>
        <taxon>Dikarya</taxon>
        <taxon>Basidiomycota</taxon>
        <taxon>Ustilaginomycotina</taxon>
        <taxon>Exobasidiomycetes</taxon>
        <taxon>Tilletiales</taxon>
        <taxon>Tilletiaceae</taxon>
        <taxon>Tilletia</taxon>
    </lineage>
</organism>
<proteinExistence type="predicted"/>
<dbReference type="EMBL" id="LWDF02000319">
    <property type="protein sequence ID" value="KAE8250501.1"/>
    <property type="molecule type" value="Genomic_DNA"/>
</dbReference>
<feature type="domain" description="Yeast cell wall synthesis Kre9/Knh1-like N-terminal" evidence="4">
    <location>
        <begin position="33"/>
        <end position="133"/>
    </location>
</feature>
<dbReference type="PANTHER" id="PTHR28154">
    <property type="entry name" value="CELL WALL SYNTHESIS PROTEIN KNH1-RELATED"/>
    <property type="match status" value="1"/>
</dbReference>
<evidence type="ECO:0000313" key="6">
    <source>
        <dbReference type="Proteomes" id="UP000077521"/>
    </source>
</evidence>
<reference evidence="5" key="1">
    <citation type="submission" date="2016-04" db="EMBL/GenBank/DDBJ databases">
        <authorList>
            <person name="Nguyen H.D."/>
            <person name="Samba Siva P."/>
            <person name="Cullis J."/>
            <person name="Levesque C.A."/>
            <person name="Hambleton S."/>
        </authorList>
    </citation>
    <scope>NUCLEOTIDE SEQUENCE</scope>
    <source>
        <strain evidence="5">DAOMC 236416</strain>
    </source>
</reference>
<dbReference type="InterPro" id="IPR018466">
    <property type="entry name" value="Kre9/Knh1-like_N"/>
</dbReference>
<dbReference type="AlphaFoldDB" id="A0A177TPB1"/>